<sequence length="279" mass="31946">MERFITINKAPTESPDPEEPKPGPSHEKLLDSDVEEHPVQKKNKKHYNESRKFNQSWTAKFVWLEKSNNSEKPFCKVCKKTINVGITHIKRHEATTIHQRNFQKMKNTPKIQTFVDKNEETNSLIKSGEFKLIMFLHEHNLPFSLMDHLPGLLQSVCPDSKIAKQIKCARTKATVLTKECIAKQQLEDIVGSLKDNVFSLIVDETTDISTEKSLAIVVRFFDKNDWKDHFLGLIKLKSYSAEDIFQTIWNYLKELGIPSNNMIGFAADNAAVMMGNING</sequence>
<dbReference type="PANTHER" id="PTHR37162:SF1">
    <property type="entry name" value="BED-TYPE DOMAIN-CONTAINING PROTEIN"/>
    <property type="match status" value="1"/>
</dbReference>
<name>A0A653BPM2_CALMS</name>
<dbReference type="OrthoDB" id="6135263at2759"/>
<feature type="compositionally biased region" description="Basic and acidic residues" evidence="1">
    <location>
        <begin position="18"/>
        <end position="39"/>
    </location>
</feature>
<reference evidence="3 4" key="1">
    <citation type="submission" date="2019-01" db="EMBL/GenBank/DDBJ databases">
        <authorList>
            <person name="Sayadi A."/>
        </authorList>
    </citation>
    <scope>NUCLEOTIDE SEQUENCE [LARGE SCALE GENOMIC DNA]</scope>
</reference>
<protein>
    <recommendedName>
        <fullName evidence="2">DUF4371 domain-containing protein</fullName>
    </recommendedName>
</protein>
<feature type="domain" description="DUF4371" evidence="2">
    <location>
        <begin position="179"/>
        <end position="279"/>
    </location>
</feature>
<evidence type="ECO:0000259" key="2">
    <source>
        <dbReference type="Pfam" id="PF14291"/>
    </source>
</evidence>
<gene>
    <name evidence="3" type="ORF">CALMAC_LOCUS2600</name>
</gene>
<dbReference type="InterPro" id="IPR012337">
    <property type="entry name" value="RNaseH-like_sf"/>
</dbReference>
<evidence type="ECO:0000313" key="3">
    <source>
        <dbReference type="EMBL" id="VEN37310.1"/>
    </source>
</evidence>
<dbReference type="Pfam" id="PF14291">
    <property type="entry name" value="DUF4371"/>
    <property type="match status" value="1"/>
</dbReference>
<keyword evidence="4" id="KW-1185">Reference proteome</keyword>
<proteinExistence type="predicted"/>
<dbReference type="EMBL" id="CAACVG010003225">
    <property type="protein sequence ID" value="VEN37310.1"/>
    <property type="molecule type" value="Genomic_DNA"/>
</dbReference>
<dbReference type="InterPro" id="IPR025398">
    <property type="entry name" value="DUF4371"/>
</dbReference>
<dbReference type="AlphaFoldDB" id="A0A653BPM2"/>
<feature type="region of interest" description="Disordered" evidence="1">
    <location>
        <begin position="1"/>
        <end position="50"/>
    </location>
</feature>
<accession>A0A653BPM2</accession>
<feature type="non-terminal residue" evidence="3">
    <location>
        <position position="279"/>
    </location>
</feature>
<evidence type="ECO:0000256" key="1">
    <source>
        <dbReference type="SAM" id="MobiDB-lite"/>
    </source>
</evidence>
<dbReference type="Proteomes" id="UP000410492">
    <property type="component" value="Unassembled WGS sequence"/>
</dbReference>
<evidence type="ECO:0000313" key="4">
    <source>
        <dbReference type="Proteomes" id="UP000410492"/>
    </source>
</evidence>
<dbReference type="PANTHER" id="PTHR37162">
    <property type="entry name" value="HAT FAMILY DIMERISATION DOMAINCONTAINING PROTEIN-RELATED"/>
    <property type="match status" value="1"/>
</dbReference>
<organism evidence="3 4">
    <name type="scientific">Callosobruchus maculatus</name>
    <name type="common">Southern cowpea weevil</name>
    <name type="synonym">Pulse bruchid</name>
    <dbReference type="NCBI Taxonomy" id="64391"/>
    <lineage>
        <taxon>Eukaryota</taxon>
        <taxon>Metazoa</taxon>
        <taxon>Ecdysozoa</taxon>
        <taxon>Arthropoda</taxon>
        <taxon>Hexapoda</taxon>
        <taxon>Insecta</taxon>
        <taxon>Pterygota</taxon>
        <taxon>Neoptera</taxon>
        <taxon>Endopterygota</taxon>
        <taxon>Coleoptera</taxon>
        <taxon>Polyphaga</taxon>
        <taxon>Cucujiformia</taxon>
        <taxon>Chrysomeloidea</taxon>
        <taxon>Chrysomelidae</taxon>
        <taxon>Bruchinae</taxon>
        <taxon>Bruchini</taxon>
        <taxon>Callosobruchus</taxon>
    </lineage>
</organism>
<dbReference type="SUPFAM" id="SSF53098">
    <property type="entry name" value="Ribonuclease H-like"/>
    <property type="match status" value="1"/>
</dbReference>